<evidence type="ECO:0000313" key="1">
    <source>
        <dbReference type="EMBL" id="KEJ83139.1"/>
    </source>
</evidence>
<dbReference type="AlphaFoldDB" id="A0A073I0D1"/>
<reference evidence="2" key="1">
    <citation type="journal article" date="2014" name="Cell">
        <title>The Architecture of a Scrambled Genome Reveals Massive Levels of Genomic Rearrangement during Development.</title>
        <authorList>
            <person name="Chen X."/>
            <person name="Bracht J.R."/>
            <person name="Goldman A.D."/>
            <person name="Dolzhenko E."/>
            <person name="Clay D.M."/>
            <person name="Swart E.C."/>
            <person name="Perlman D.H."/>
            <person name="Doak T.G."/>
            <person name="Stuart A."/>
            <person name="Amemiya C.T."/>
            <person name="Sebra R.P."/>
            <person name="Landweber L.F."/>
        </authorList>
    </citation>
    <scope>NUCLEOTIDE SEQUENCE [LARGE SCALE GENOMIC DNA]</scope>
    <source>
        <strain evidence="2">JRB310</strain>
    </source>
</reference>
<accession>A0A073I0D1</accession>
<dbReference type="Proteomes" id="UP000053232">
    <property type="component" value="Unassembled WGS sequence"/>
</dbReference>
<gene>
    <name evidence="1" type="ORF">OXYTRIMIC_657</name>
</gene>
<evidence type="ECO:0000313" key="2">
    <source>
        <dbReference type="Proteomes" id="UP000053232"/>
    </source>
</evidence>
<proteinExistence type="predicted"/>
<sequence length="70" mass="8170">MISKQKICKTKILVKPEVCKCQILKIKYQIKKYLASKLPVKVTISELATNEEDLQEYCQIIIQVQNKFLV</sequence>
<keyword evidence="2" id="KW-1185">Reference proteome</keyword>
<protein>
    <submittedName>
        <fullName evidence="1">Uncharacterized protein</fullName>
    </submittedName>
</protein>
<dbReference type="EMBL" id="ARYC01000202">
    <property type="protein sequence ID" value="KEJ83139.1"/>
    <property type="molecule type" value="Genomic_DNA"/>
</dbReference>
<name>A0A073I0D1_9SPIT</name>
<organism evidence="1 2">
    <name type="scientific">Oxytricha trifallax</name>
    <dbReference type="NCBI Taxonomy" id="1172189"/>
    <lineage>
        <taxon>Eukaryota</taxon>
        <taxon>Sar</taxon>
        <taxon>Alveolata</taxon>
        <taxon>Ciliophora</taxon>
        <taxon>Intramacronucleata</taxon>
        <taxon>Spirotrichea</taxon>
        <taxon>Stichotrichia</taxon>
        <taxon>Sporadotrichida</taxon>
        <taxon>Oxytrichidae</taxon>
        <taxon>Oxytrichinae</taxon>
        <taxon>Oxytricha</taxon>
    </lineage>
</organism>
<comment type="caution">
    <text evidence="1">The sequence shown here is derived from an EMBL/GenBank/DDBJ whole genome shotgun (WGS) entry which is preliminary data.</text>
</comment>